<dbReference type="Gramene" id="CDY40454">
    <property type="protein sequence ID" value="CDY40454"/>
    <property type="gene ID" value="GSBRNA2T00069674001"/>
</dbReference>
<keyword evidence="2" id="KW-1185">Reference proteome</keyword>
<reference evidence="1 2" key="1">
    <citation type="journal article" date="2014" name="Science">
        <title>Plant genetics. Early allopolyploid evolution in the post-Neolithic Brassica napus oilseed genome.</title>
        <authorList>
            <person name="Chalhoub B."/>
            <person name="Denoeud F."/>
            <person name="Liu S."/>
            <person name="Parkin I.A."/>
            <person name="Tang H."/>
            <person name="Wang X."/>
            <person name="Chiquet J."/>
            <person name="Belcram H."/>
            <person name="Tong C."/>
            <person name="Samans B."/>
            <person name="Correa M."/>
            <person name="Da Silva C."/>
            <person name="Just J."/>
            <person name="Falentin C."/>
            <person name="Koh C.S."/>
            <person name="Le Clainche I."/>
            <person name="Bernard M."/>
            <person name="Bento P."/>
            <person name="Noel B."/>
            <person name="Labadie K."/>
            <person name="Alberti A."/>
            <person name="Charles M."/>
            <person name="Arnaud D."/>
            <person name="Guo H."/>
            <person name="Daviaud C."/>
            <person name="Alamery S."/>
            <person name="Jabbari K."/>
            <person name="Zhao M."/>
            <person name="Edger P.P."/>
            <person name="Chelaifa H."/>
            <person name="Tack D."/>
            <person name="Lassalle G."/>
            <person name="Mestiri I."/>
            <person name="Schnel N."/>
            <person name="Le Paslier M.C."/>
            <person name="Fan G."/>
            <person name="Renault V."/>
            <person name="Bayer P.E."/>
            <person name="Golicz A.A."/>
            <person name="Manoli S."/>
            <person name="Lee T.H."/>
            <person name="Thi V.H."/>
            <person name="Chalabi S."/>
            <person name="Hu Q."/>
            <person name="Fan C."/>
            <person name="Tollenaere R."/>
            <person name="Lu Y."/>
            <person name="Battail C."/>
            <person name="Shen J."/>
            <person name="Sidebottom C.H."/>
            <person name="Wang X."/>
            <person name="Canaguier A."/>
            <person name="Chauveau A."/>
            <person name="Berard A."/>
            <person name="Deniot G."/>
            <person name="Guan M."/>
            <person name="Liu Z."/>
            <person name="Sun F."/>
            <person name="Lim Y.P."/>
            <person name="Lyons E."/>
            <person name="Town C.D."/>
            <person name="Bancroft I."/>
            <person name="Wang X."/>
            <person name="Meng J."/>
            <person name="Ma J."/>
            <person name="Pires J.C."/>
            <person name="King G.J."/>
            <person name="Brunel D."/>
            <person name="Delourme R."/>
            <person name="Renard M."/>
            <person name="Aury J.M."/>
            <person name="Adams K.L."/>
            <person name="Batley J."/>
            <person name="Snowdon R.J."/>
            <person name="Tost J."/>
            <person name="Edwards D."/>
            <person name="Zhou Y."/>
            <person name="Hua W."/>
            <person name="Sharpe A.G."/>
            <person name="Paterson A.H."/>
            <person name="Guan C."/>
            <person name="Wincker P."/>
        </authorList>
    </citation>
    <scope>NUCLEOTIDE SEQUENCE [LARGE SCALE GENOMIC DNA]</scope>
    <source>
        <strain evidence="2">cv. Darmor-bzh</strain>
    </source>
</reference>
<dbReference type="AlphaFoldDB" id="A0A078HT48"/>
<name>A0A078HT48_BRANA</name>
<protein>
    <submittedName>
        <fullName evidence="1">BnaA04g20630D protein</fullName>
    </submittedName>
</protein>
<dbReference type="PaxDb" id="3708-A0A078HT48"/>
<accession>A0A078HT48</accession>
<sequence length="54" mass="6289">MIKEGLNRRTLRAILDLHDVGRGKVKISVIKMKKKTTTIGDHHFIIRLVITYLF</sequence>
<organism evidence="1 2">
    <name type="scientific">Brassica napus</name>
    <name type="common">Rape</name>
    <dbReference type="NCBI Taxonomy" id="3708"/>
    <lineage>
        <taxon>Eukaryota</taxon>
        <taxon>Viridiplantae</taxon>
        <taxon>Streptophyta</taxon>
        <taxon>Embryophyta</taxon>
        <taxon>Tracheophyta</taxon>
        <taxon>Spermatophyta</taxon>
        <taxon>Magnoliopsida</taxon>
        <taxon>eudicotyledons</taxon>
        <taxon>Gunneridae</taxon>
        <taxon>Pentapetalae</taxon>
        <taxon>rosids</taxon>
        <taxon>malvids</taxon>
        <taxon>Brassicales</taxon>
        <taxon>Brassicaceae</taxon>
        <taxon>Brassiceae</taxon>
        <taxon>Brassica</taxon>
    </lineage>
</organism>
<proteinExistence type="predicted"/>
<dbReference type="EMBL" id="LK032470">
    <property type="protein sequence ID" value="CDY40454.1"/>
    <property type="molecule type" value="Genomic_DNA"/>
</dbReference>
<evidence type="ECO:0000313" key="1">
    <source>
        <dbReference type="EMBL" id="CDY40454.1"/>
    </source>
</evidence>
<dbReference type="Proteomes" id="UP000028999">
    <property type="component" value="Unassembled WGS sequence"/>
</dbReference>
<evidence type="ECO:0000313" key="2">
    <source>
        <dbReference type="Proteomes" id="UP000028999"/>
    </source>
</evidence>
<gene>
    <name evidence="1" type="primary">BnaA04g20630D</name>
    <name evidence="1" type="ORF">GSBRNA2T00069674001</name>
</gene>